<feature type="compositionally biased region" description="Basic and acidic residues" evidence="1">
    <location>
        <begin position="188"/>
        <end position="201"/>
    </location>
</feature>
<feature type="compositionally biased region" description="Low complexity" evidence="1">
    <location>
        <begin position="388"/>
        <end position="407"/>
    </location>
</feature>
<dbReference type="AlphaFoldDB" id="A0ABD0J899"/>
<feature type="compositionally biased region" description="Polar residues" evidence="1">
    <location>
        <begin position="438"/>
        <end position="447"/>
    </location>
</feature>
<feature type="compositionally biased region" description="Low complexity" evidence="1">
    <location>
        <begin position="19"/>
        <end position="30"/>
    </location>
</feature>
<accession>A0ABD0J899</accession>
<protein>
    <submittedName>
        <fullName evidence="2">Uncharacterized protein</fullName>
    </submittedName>
</protein>
<feature type="region of interest" description="Disordered" evidence="1">
    <location>
        <begin position="1"/>
        <end position="35"/>
    </location>
</feature>
<comment type="caution">
    <text evidence="2">The sequence shown here is derived from an EMBL/GenBank/DDBJ whole genome shotgun (WGS) entry which is preliminary data.</text>
</comment>
<keyword evidence="3" id="KW-1185">Reference proteome</keyword>
<feature type="region of interest" description="Disordered" evidence="1">
    <location>
        <begin position="108"/>
        <end position="128"/>
    </location>
</feature>
<feature type="region of interest" description="Disordered" evidence="1">
    <location>
        <begin position="419"/>
        <end position="447"/>
    </location>
</feature>
<evidence type="ECO:0000313" key="2">
    <source>
        <dbReference type="EMBL" id="KAK7465086.1"/>
    </source>
</evidence>
<evidence type="ECO:0000256" key="1">
    <source>
        <dbReference type="SAM" id="MobiDB-lite"/>
    </source>
</evidence>
<sequence>MPRGKRLADPLVGENTLGSDSDSSQSNTSSPLVPLQLTVEVSPPHTEESNEVAQINSDGQSFQVDFITDTQHRLPATASPSPYVLSPSPSLCGSRKIDVFDDHKTERGHVPRDFADPHSRKAERLVNSSSDKRFQFEASSPVKRLRTSCEEHSSQTNHHISTEAAGDQNESRENMAAISPTVTSGSDQCRRGAREDLHEQTSNDSDMNCCQDNTALCQVDNVELVDNQPASPTLSGFMTVTSRNGESVMHGLLPSLISHPHNTASLSGCVPAEGNWYQIVPTGLPAVTRDQTQTPVNTNTSSLFSLGSVSSVMTTTSTPAVSVAATASGDPLLGFLQQFAGSTPDVLRLPVNMSAAAPRFLYAPHARSGQLLLVSPVGDISSIQQSGHQTTHQLPQQQPLIQQQQQQHLQYLQLQPQPLTHQQQPPPPQPTTAQQNQCKSPLKTNQQQNTVTAFNPVLPGKLRKGGFVNQVRAIL</sequence>
<organism evidence="2 3">
    <name type="scientific">Batillaria attramentaria</name>
    <dbReference type="NCBI Taxonomy" id="370345"/>
    <lineage>
        <taxon>Eukaryota</taxon>
        <taxon>Metazoa</taxon>
        <taxon>Spiralia</taxon>
        <taxon>Lophotrochozoa</taxon>
        <taxon>Mollusca</taxon>
        <taxon>Gastropoda</taxon>
        <taxon>Caenogastropoda</taxon>
        <taxon>Sorbeoconcha</taxon>
        <taxon>Cerithioidea</taxon>
        <taxon>Batillariidae</taxon>
        <taxon>Batillaria</taxon>
    </lineage>
</organism>
<feature type="region of interest" description="Disordered" evidence="1">
    <location>
        <begin position="383"/>
        <end position="407"/>
    </location>
</feature>
<dbReference type="Proteomes" id="UP001519460">
    <property type="component" value="Unassembled WGS sequence"/>
</dbReference>
<dbReference type="EMBL" id="JACVVK020000578">
    <property type="protein sequence ID" value="KAK7465086.1"/>
    <property type="molecule type" value="Genomic_DNA"/>
</dbReference>
<feature type="region of interest" description="Disordered" evidence="1">
    <location>
        <begin position="147"/>
        <end position="205"/>
    </location>
</feature>
<name>A0ABD0J899_9CAEN</name>
<proteinExistence type="predicted"/>
<reference evidence="2 3" key="1">
    <citation type="journal article" date="2023" name="Sci. Data">
        <title>Genome assembly of the Korean intertidal mud-creeper Batillaria attramentaria.</title>
        <authorList>
            <person name="Patra A.K."/>
            <person name="Ho P.T."/>
            <person name="Jun S."/>
            <person name="Lee S.J."/>
            <person name="Kim Y."/>
            <person name="Won Y.J."/>
        </authorList>
    </citation>
    <scope>NUCLEOTIDE SEQUENCE [LARGE SCALE GENOMIC DNA]</scope>
    <source>
        <strain evidence="2">Wonlab-2016</strain>
    </source>
</reference>
<gene>
    <name evidence="2" type="ORF">BaRGS_00037744</name>
</gene>
<evidence type="ECO:0000313" key="3">
    <source>
        <dbReference type="Proteomes" id="UP001519460"/>
    </source>
</evidence>